<feature type="compositionally biased region" description="Polar residues" evidence="1">
    <location>
        <begin position="1"/>
        <end position="25"/>
    </location>
</feature>
<proteinExistence type="predicted"/>
<gene>
    <name evidence="3" type="ORF">AGLY_016682</name>
</gene>
<name>A0A6G0SX25_APHGL</name>
<dbReference type="InterPro" id="IPR012337">
    <property type="entry name" value="RNaseH-like_sf"/>
</dbReference>
<dbReference type="PANTHER" id="PTHR45749:SF37">
    <property type="entry name" value="OS05G0311600 PROTEIN"/>
    <property type="match status" value="1"/>
</dbReference>
<comment type="caution">
    <text evidence="3">The sequence shown here is derived from an EMBL/GenBank/DDBJ whole genome shotgun (WGS) entry which is preliminary data.</text>
</comment>
<dbReference type="Pfam" id="PF14291">
    <property type="entry name" value="DUF4371"/>
    <property type="match status" value="1"/>
</dbReference>
<reference evidence="3 4" key="1">
    <citation type="submission" date="2019-08" db="EMBL/GenBank/DDBJ databases">
        <title>The genome of the soybean aphid Biotype 1, its phylome, world population structure and adaptation to the North American continent.</title>
        <authorList>
            <person name="Giordano R."/>
            <person name="Donthu R.K."/>
            <person name="Hernandez A.G."/>
            <person name="Wright C.L."/>
            <person name="Zimin A.V."/>
        </authorList>
    </citation>
    <scope>NUCLEOTIDE SEQUENCE [LARGE SCALE GENOMIC DNA]</scope>
    <source>
        <tissue evidence="3">Whole aphids</tissue>
    </source>
</reference>
<dbReference type="PANTHER" id="PTHR45749">
    <property type="match status" value="1"/>
</dbReference>
<dbReference type="InterPro" id="IPR025398">
    <property type="entry name" value="DUF4371"/>
</dbReference>
<sequence length="759" mass="86246">MKKQKTISNYFKNNTPSTSTQSDTHTLLEECEVDNPLPYSSVSSITTDSTENSNSDEPELSESNFQSLLPCNMETVSTGMNKFSLIFFFCNSINEDFTGLHPDDPKRSLPTNRLELKDRIWRGPFQPVLTMFPRSIISGVQRSFHKNWYEQFTWLEYSPKNNCAFCFPCRVFKNSSGINVGQSDTTFSQNGFSNWKMASQKFKLHQTSKSHLNSVTSMTNLLNSKSIDLVLIEKNKKLIDITLCLGIGGKPFRGHNEKEGVAHRGLFLDLVRLLTKYDPILKEHFDSGPRNALYHSNRIQNDIIASINTVLKNKLKSVIKNQQISIIADETSDIGHHEQLSIVVRYYDSIKNCPVEQFVCMKRLLSTDAQSIFNTLCKVIEQYDIQWKSVSSVCFDGAAAMSESSCTRHATLEKVANSANIKLKTLKSVSNTRWACRAEAVSAVKSDYGPILIAIQEIGDATKQPDVKAKALGLIHQMKTFDFVFAQQMLHPILTLILKVSIALQSSNLDLITAVALIKSLKLSLESLRNDEDSFTNIYNKTLEMCKKNNISIPDVKKRRVSSKIDCNETWYIISTKKDEMKINVYFTTLDVMISSISKRFKQETLDLIKSVGSMLKLETNNEDTKIITSAFNLDFHGLESEIILLKKLENIPKGSNQKACEEWIQWFTNYNSDRTAIFNNFFKAIKSFVVIPVTSCSCERSFSKLSMVKSKLRSTMGQDRLDGLLTMFIEQDIAYNIDVDEVIEYFKINTPAKRRMEL</sequence>
<evidence type="ECO:0000256" key="1">
    <source>
        <dbReference type="SAM" id="MobiDB-lite"/>
    </source>
</evidence>
<feature type="domain" description="TTF-type" evidence="2">
    <location>
        <begin position="140"/>
        <end position="234"/>
    </location>
</feature>
<dbReference type="AlphaFoldDB" id="A0A6G0SX25"/>
<evidence type="ECO:0000313" key="3">
    <source>
        <dbReference type="EMBL" id="KAE9522923.1"/>
    </source>
</evidence>
<feature type="region of interest" description="Disordered" evidence="1">
    <location>
        <begin position="1"/>
        <end position="61"/>
    </location>
</feature>
<dbReference type="SUPFAM" id="SSF53098">
    <property type="entry name" value="Ribonuclease H-like"/>
    <property type="match status" value="1"/>
</dbReference>
<evidence type="ECO:0000313" key="4">
    <source>
        <dbReference type="Proteomes" id="UP000475862"/>
    </source>
</evidence>
<dbReference type="Proteomes" id="UP000475862">
    <property type="component" value="Unassembled WGS sequence"/>
</dbReference>
<evidence type="ECO:0000259" key="2">
    <source>
        <dbReference type="SMART" id="SM00597"/>
    </source>
</evidence>
<organism evidence="3 4">
    <name type="scientific">Aphis glycines</name>
    <name type="common">Soybean aphid</name>
    <dbReference type="NCBI Taxonomy" id="307491"/>
    <lineage>
        <taxon>Eukaryota</taxon>
        <taxon>Metazoa</taxon>
        <taxon>Ecdysozoa</taxon>
        <taxon>Arthropoda</taxon>
        <taxon>Hexapoda</taxon>
        <taxon>Insecta</taxon>
        <taxon>Pterygota</taxon>
        <taxon>Neoptera</taxon>
        <taxon>Paraneoptera</taxon>
        <taxon>Hemiptera</taxon>
        <taxon>Sternorrhyncha</taxon>
        <taxon>Aphidomorpha</taxon>
        <taxon>Aphidoidea</taxon>
        <taxon>Aphididae</taxon>
        <taxon>Aphidini</taxon>
        <taxon>Aphis</taxon>
        <taxon>Aphis</taxon>
    </lineage>
</organism>
<dbReference type="Pfam" id="PF05699">
    <property type="entry name" value="Dimer_Tnp_hAT"/>
    <property type="match status" value="1"/>
</dbReference>
<feature type="compositionally biased region" description="Polar residues" evidence="1">
    <location>
        <begin position="38"/>
        <end position="53"/>
    </location>
</feature>
<dbReference type="GO" id="GO:0046983">
    <property type="term" value="F:protein dimerization activity"/>
    <property type="evidence" value="ECO:0007669"/>
    <property type="project" value="InterPro"/>
</dbReference>
<dbReference type="SMART" id="SM00597">
    <property type="entry name" value="ZnF_TTF"/>
    <property type="match status" value="1"/>
</dbReference>
<dbReference type="InterPro" id="IPR006580">
    <property type="entry name" value="Znf_TTF"/>
</dbReference>
<dbReference type="EMBL" id="VYZN01000499">
    <property type="protein sequence ID" value="KAE9522923.1"/>
    <property type="molecule type" value="Genomic_DNA"/>
</dbReference>
<keyword evidence="4" id="KW-1185">Reference proteome</keyword>
<accession>A0A6G0SX25</accession>
<protein>
    <recommendedName>
        <fullName evidence="2">TTF-type domain-containing protein</fullName>
    </recommendedName>
</protein>
<dbReference type="InterPro" id="IPR008906">
    <property type="entry name" value="HATC_C_dom"/>
</dbReference>
<dbReference type="OrthoDB" id="6621924at2759"/>